<dbReference type="InterPro" id="IPR042095">
    <property type="entry name" value="SUMF_sf"/>
</dbReference>
<dbReference type="PANTHER" id="PTHR43397">
    <property type="entry name" value="ERGOTHIONEINE BIOSYNTHESIS PROTEIN 1"/>
    <property type="match status" value="1"/>
</dbReference>
<evidence type="ECO:0000256" key="6">
    <source>
        <dbReference type="SAM" id="MobiDB-lite"/>
    </source>
</evidence>
<dbReference type="InterPro" id="IPR024775">
    <property type="entry name" value="DinB-like"/>
</dbReference>
<evidence type="ECO:0000259" key="8">
    <source>
        <dbReference type="Pfam" id="PF10017"/>
    </source>
</evidence>
<keyword evidence="3" id="KW-0560">Oxidoreductase</keyword>
<protein>
    <submittedName>
        <fullName evidence="10">DUF323 domain-containing protein</fullName>
    </submittedName>
</protein>
<dbReference type="AlphaFoldDB" id="A0A5C3KUP0"/>
<keyword evidence="2" id="KW-0808">Transferase</keyword>
<keyword evidence="4" id="KW-0408">Iron</keyword>
<evidence type="ECO:0000259" key="7">
    <source>
        <dbReference type="Pfam" id="PF03781"/>
    </source>
</evidence>
<dbReference type="InterPro" id="IPR029063">
    <property type="entry name" value="SAM-dependent_MTases_sf"/>
</dbReference>
<accession>A0A5C3KUP0</accession>
<dbReference type="STRING" id="230819.A0A5C3KUP0"/>
<dbReference type="Gene3D" id="3.40.50.150">
    <property type="entry name" value="Vaccinia Virus protein VP39"/>
    <property type="match status" value="1"/>
</dbReference>
<evidence type="ECO:0000256" key="1">
    <source>
        <dbReference type="ARBA" id="ARBA00022603"/>
    </source>
</evidence>
<evidence type="ECO:0000256" key="2">
    <source>
        <dbReference type="ARBA" id="ARBA00022679"/>
    </source>
</evidence>
<dbReference type="Proteomes" id="UP000307440">
    <property type="component" value="Unassembled WGS sequence"/>
</dbReference>
<dbReference type="Gene3D" id="3.90.1580.10">
    <property type="entry name" value="paralog of FGE (formylglycine-generating enzyme)"/>
    <property type="match status" value="1"/>
</dbReference>
<evidence type="ECO:0000313" key="10">
    <source>
        <dbReference type="EMBL" id="TFK24369.1"/>
    </source>
</evidence>
<dbReference type="GO" id="GO:0032259">
    <property type="term" value="P:methylation"/>
    <property type="evidence" value="ECO:0007669"/>
    <property type="project" value="UniProtKB-KW"/>
</dbReference>
<feature type="domain" description="Histidine-specific methyltransferase SAM-dependent" evidence="8">
    <location>
        <begin position="236"/>
        <end position="402"/>
    </location>
</feature>
<evidence type="ECO:0000256" key="3">
    <source>
        <dbReference type="ARBA" id="ARBA00023002"/>
    </source>
</evidence>
<dbReference type="InterPro" id="IPR019257">
    <property type="entry name" value="MeTrfase_dom"/>
</dbReference>
<gene>
    <name evidence="10" type="ORF">FA15DRAFT_669596</name>
</gene>
<organism evidence="10 11">
    <name type="scientific">Coprinopsis marcescibilis</name>
    <name type="common">Agaric fungus</name>
    <name type="synonym">Psathyrella marcescibilis</name>
    <dbReference type="NCBI Taxonomy" id="230819"/>
    <lineage>
        <taxon>Eukaryota</taxon>
        <taxon>Fungi</taxon>
        <taxon>Dikarya</taxon>
        <taxon>Basidiomycota</taxon>
        <taxon>Agaricomycotina</taxon>
        <taxon>Agaricomycetes</taxon>
        <taxon>Agaricomycetidae</taxon>
        <taxon>Agaricales</taxon>
        <taxon>Agaricineae</taxon>
        <taxon>Psathyrellaceae</taxon>
        <taxon>Coprinopsis</taxon>
    </lineage>
</organism>
<dbReference type="SUPFAM" id="SSF56436">
    <property type="entry name" value="C-type lectin-like"/>
    <property type="match status" value="1"/>
</dbReference>
<dbReference type="InterPro" id="IPR005532">
    <property type="entry name" value="SUMF_dom"/>
</dbReference>
<reference evidence="10 11" key="1">
    <citation type="journal article" date="2019" name="Nat. Ecol. Evol.">
        <title>Megaphylogeny resolves global patterns of mushroom evolution.</title>
        <authorList>
            <person name="Varga T."/>
            <person name="Krizsan K."/>
            <person name="Foldi C."/>
            <person name="Dima B."/>
            <person name="Sanchez-Garcia M."/>
            <person name="Sanchez-Ramirez S."/>
            <person name="Szollosi G.J."/>
            <person name="Szarkandi J.G."/>
            <person name="Papp V."/>
            <person name="Albert L."/>
            <person name="Andreopoulos W."/>
            <person name="Angelini C."/>
            <person name="Antonin V."/>
            <person name="Barry K.W."/>
            <person name="Bougher N.L."/>
            <person name="Buchanan P."/>
            <person name="Buyck B."/>
            <person name="Bense V."/>
            <person name="Catcheside P."/>
            <person name="Chovatia M."/>
            <person name="Cooper J."/>
            <person name="Damon W."/>
            <person name="Desjardin D."/>
            <person name="Finy P."/>
            <person name="Geml J."/>
            <person name="Haridas S."/>
            <person name="Hughes K."/>
            <person name="Justo A."/>
            <person name="Karasinski D."/>
            <person name="Kautmanova I."/>
            <person name="Kiss B."/>
            <person name="Kocsube S."/>
            <person name="Kotiranta H."/>
            <person name="LaButti K.M."/>
            <person name="Lechner B.E."/>
            <person name="Liimatainen K."/>
            <person name="Lipzen A."/>
            <person name="Lukacs Z."/>
            <person name="Mihaltcheva S."/>
            <person name="Morgado L.N."/>
            <person name="Niskanen T."/>
            <person name="Noordeloos M.E."/>
            <person name="Ohm R.A."/>
            <person name="Ortiz-Santana B."/>
            <person name="Ovrebo C."/>
            <person name="Racz N."/>
            <person name="Riley R."/>
            <person name="Savchenko A."/>
            <person name="Shiryaev A."/>
            <person name="Soop K."/>
            <person name="Spirin V."/>
            <person name="Szebenyi C."/>
            <person name="Tomsovsky M."/>
            <person name="Tulloss R.E."/>
            <person name="Uehling J."/>
            <person name="Grigoriev I.V."/>
            <person name="Vagvolgyi C."/>
            <person name="Papp T."/>
            <person name="Martin F.M."/>
            <person name="Miettinen O."/>
            <person name="Hibbett D.S."/>
            <person name="Nagy L.G."/>
        </authorList>
    </citation>
    <scope>NUCLEOTIDE SEQUENCE [LARGE SCALE GENOMIC DNA]</scope>
    <source>
        <strain evidence="10 11">CBS 121175</strain>
    </source>
</reference>
<dbReference type="InterPro" id="IPR051128">
    <property type="entry name" value="EgtD_Methyltrsf_superfamily"/>
</dbReference>
<evidence type="ECO:0000256" key="4">
    <source>
        <dbReference type="ARBA" id="ARBA00023004"/>
    </source>
</evidence>
<dbReference type="Pfam" id="PF12867">
    <property type="entry name" value="DinB_2"/>
    <property type="match status" value="1"/>
</dbReference>
<dbReference type="GO" id="GO:0008168">
    <property type="term" value="F:methyltransferase activity"/>
    <property type="evidence" value="ECO:0007669"/>
    <property type="project" value="UniProtKB-KW"/>
</dbReference>
<feature type="region of interest" description="Disordered" evidence="6">
    <location>
        <begin position="203"/>
        <end position="228"/>
    </location>
</feature>
<evidence type="ECO:0000256" key="5">
    <source>
        <dbReference type="ARBA" id="ARBA00037882"/>
    </source>
</evidence>
<proteinExistence type="predicted"/>
<feature type="domain" description="Sulfatase-modifying factor enzyme-like" evidence="7">
    <location>
        <begin position="654"/>
        <end position="864"/>
    </location>
</feature>
<feature type="domain" description="DinB-like" evidence="9">
    <location>
        <begin position="448"/>
        <end position="581"/>
    </location>
</feature>
<dbReference type="PANTHER" id="PTHR43397:SF1">
    <property type="entry name" value="ERGOTHIONEINE BIOSYNTHESIS PROTEIN 1"/>
    <property type="match status" value="1"/>
</dbReference>
<evidence type="ECO:0000313" key="11">
    <source>
        <dbReference type="Proteomes" id="UP000307440"/>
    </source>
</evidence>
<dbReference type="Pfam" id="PF10017">
    <property type="entry name" value="Methyltransf_33"/>
    <property type="match status" value="2"/>
</dbReference>
<sequence length="870" mass="97978">MPVEIIDAHTASQDGIPTFDLSKQIVDGLSRPVGEKEMPTMLLYDERGLRLYDDITTAAPEYYLFGAEEEILKNHADEIVRSMHGHRSGHGNLIDEVVLELGAGALRKTSHILLGLSRYVDDSKTTSPITYYALDLEKRELERTLGEIEASDIGRRLDGKVATKGICGTYDDGLKFIENGGLVQGDRGGFSSAFVDGFNARGGSPISSDSSESDSGSEPPSSEPSSAAGCQPELLHIMFLGSSIGNFPREDAASFLRSLPLRPGVGDTLLLGLDHDNDKGKIEEAYNDRNGYTKRFIMNGLKNAGRTLGDDHMFDEDKWDYVNYYNAAERRHEAYFRSNCSQTITVLSDKKEFTFVEDEMLKIEESVKYSEVDAYTLFSNGNLRPIQRWTDSNGQYSLWLLERPPISFPLLHTPGPVKRVGHTVEPATPFGFPARAEWENVWELWNLVTLGMIPPSMLHEKPIDLRHICLFYFGHIPTFLDIHLSRLLNEPHTEPESYKYIFERGIDPDVEDPTQCHPHSEVPQEEADWPTLNAILQFQARVRQRVRRLYDDLESGRVTLTRRIARVLFMTLEHEAMHAETLLYMLIQRAGSGTLPPSGFTAPHWESLAQSWDAAPVPQEKTIRLGPATISLGHDDDEEEDSSDTDPAHIAQHEFGWDNEHPKRELVVKEFAIEWRPVSNGEFYAFYSGEGKGKIELPASWVAEDGVMKVRTLYGPVDMEIAYNWPVITSYNDLSTYATVKGGRLPTEPELRLFYDKFEAGYEGGANTGLRNWHPVPATTGLARGHGRGSNGGVWEWTSTTLDKVDGFRPSNLYPGYSMDFFDGKHQIVLGGSYATIPRISDRRSFRNWYQRNYPYAWVGGRIAYDLPNN</sequence>
<dbReference type="Pfam" id="PF03781">
    <property type="entry name" value="FGE-sulfatase"/>
    <property type="match status" value="1"/>
</dbReference>
<feature type="compositionally biased region" description="Low complexity" evidence="6">
    <location>
        <begin position="203"/>
        <end position="226"/>
    </location>
</feature>
<comment type="pathway">
    <text evidence="5">Amino-acid biosynthesis; ergothioneine biosynthesis.</text>
</comment>
<name>A0A5C3KUP0_COPMA</name>
<dbReference type="EMBL" id="ML210201">
    <property type="protein sequence ID" value="TFK24369.1"/>
    <property type="molecule type" value="Genomic_DNA"/>
</dbReference>
<dbReference type="InterPro" id="IPR016187">
    <property type="entry name" value="CTDL_fold"/>
</dbReference>
<feature type="domain" description="Histidine-specific methyltransferase SAM-dependent" evidence="8">
    <location>
        <begin position="22"/>
        <end position="177"/>
    </location>
</feature>
<evidence type="ECO:0000259" key="9">
    <source>
        <dbReference type="Pfam" id="PF12867"/>
    </source>
</evidence>
<dbReference type="OrthoDB" id="659at2759"/>
<keyword evidence="1" id="KW-0489">Methyltransferase</keyword>
<keyword evidence="11" id="KW-1185">Reference proteome</keyword>